<evidence type="ECO:0000256" key="2">
    <source>
        <dbReference type="ARBA" id="ARBA00008809"/>
    </source>
</evidence>
<evidence type="ECO:0000259" key="5">
    <source>
        <dbReference type="Pfam" id="PF04802"/>
    </source>
</evidence>
<dbReference type="Pfam" id="PF04802">
    <property type="entry name" value="PP4R3"/>
    <property type="match status" value="1"/>
</dbReference>
<dbReference type="Gene3D" id="2.30.29.30">
    <property type="entry name" value="Pleckstrin-homology domain (PH domain)/Phosphotyrosine-binding domain (PTB)"/>
    <property type="match status" value="1"/>
</dbReference>
<dbReference type="GO" id="GO:0072542">
    <property type="term" value="F:protein phosphatase activator activity"/>
    <property type="evidence" value="ECO:0007669"/>
    <property type="project" value="TreeGrafter"/>
</dbReference>
<comment type="similarity">
    <text evidence="2">Belongs to the SMEK family.</text>
</comment>
<accession>A0A4Y7N136</accession>
<feature type="compositionally biased region" description="Acidic residues" evidence="4">
    <location>
        <begin position="672"/>
        <end position="688"/>
    </location>
</feature>
<proteinExistence type="evidence at transcript level"/>
<dbReference type="Gene3D" id="1.25.10.10">
    <property type="entry name" value="Leucine-rich Repeat Variant"/>
    <property type="match status" value="1"/>
</dbReference>
<feature type="region of interest" description="Disordered" evidence="4">
    <location>
        <begin position="727"/>
        <end position="806"/>
    </location>
</feature>
<dbReference type="InterPro" id="IPR055236">
    <property type="entry name" value="EVH1_PP4R3"/>
</dbReference>
<dbReference type="SUPFAM" id="SSF50729">
    <property type="entry name" value="PH domain-like"/>
    <property type="match status" value="1"/>
</dbReference>
<protein>
    <submittedName>
        <fullName evidence="7">EOG090X01QS</fullName>
    </submittedName>
</protein>
<evidence type="ECO:0000256" key="3">
    <source>
        <dbReference type="ARBA" id="ARBA00023242"/>
    </source>
</evidence>
<sequence length="895" mass="101577">MTDTRRRVKLYALNAERQWDDRGTGHVTSSYVERLKGVSLLVRAEVDGSLLLESKIQPDTAYQKQQETLIVWSEGENFDLALSFQEKVGCDEIWEKICQVQGKDPSVDITQDFVEESEDERFEDMSDTAPPVELPPCELNKLETINELIASCLSSAVRREKLSTALEMEGYIRKLLNLFHICEDLENLEGLNHLFEVFKNIFLLNKNALFEVMFAEDTIFDVVGCLEYDPNAKIRKKHRDYLRQMAKFKEVIPITNPELLAKIHQTYRVQYIQDVVLPTPSVFEENMLSTLSSFIFFNKVEIVSLIQDDEKFLNELFSHLTDETMEISKRRDLVLFLKEFCTFSQTLQPQSRETFFKTLASLGILPALEITLGVDDLATKSASIDILSYIVEFSPSMVRDYMLQQANSTEDENLLLNIIIEQMMCDSDPELGGAVQLSGILRLLIDPENMLASINKSEKADFLNFFYKHSMHVLVNPLLSNTTGDRPTKEDYPTVQLLGLILELLSFCVEHHTYHIKNYILNRDLLRRILVLMRSRHTFLVLSALRFLRKIISLKDEFYNRYIVKSNLLSPVVDAFLRNNGRYNLLDSAILELFEFIKIEDIKSLCVYVVDTFGKALDKVEYVQTFKCLRLRYDQQQDRIGERERSTSALDSVPSLLRTTRFRRDPRQLEEEEEIWFNSEEDEGEDGADAVTPSHTSPVSQVQAVGLITSPTSPVALSKANLISPKANHGGGSNSPIIGASSNGGSSSPSTSSPTTSPVPPSTDVQSPSTLKKALVDYDGDSEEEEETGPVSGEVEGIEPKKDNDTILPVVSPVDGEDDDSTNSIFIQYFNLKIWKVNNKALLDFRNALLQDVVCFFFRQVWTIITIHNSNAKHASISSSGPVLSLYPARRKFTI</sequence>
<dbReference type="GO" id="GO:0006974">
    <property type="term" value="P:DNA damage response"/>
    <property type="evidence" value="ECO:0007669"/>
    <property type="project" value="TreeGrafter"/>
</dbReference>
<comment type="subcellular location">
    <subcellularLocation>
        <location evidence="1">Nucleus</location>
    </subcellularLocation>
</comment>
<dbReference type="InterPro" id="IPR011989">
    <property type="entry name" value="ARM-like"/>
</dbReference>
<dbReference type="Pfam" id="PF22972">
    <property type="entry name" value="EVH1_PP4R3"/>
    <property type="match status" value="1"/>
</dbReference>
<dbReference type="PANTHER" id="PTHR23318:SF0">
    <property type="entry name" value="SERINE_THREONINE-PROTEIN PHOSPHATASE 4 REGULATORY SUBUNIT 3"/>
    <property type="match status" value="1"/>
</dbReference>
<dbReference type="InterPro" id="IPR051137">
    <property type="entry name" value="PP4R3-like"/>
</dbReference>
<dbReference type="EMBL" id="LR016983">
    <property type="protein sequence ID" value="SVE86602.1"/>
    <property type="molecule type" value="mRNA"/>
</dbReference>
<dbReference type="PANTHER" id="PTHR23318">
    <property type="entry name" value="ATP SYNTHASE GAMMA-RELATED"/>
    <property type="match status" value="1"/>
</dbReference>
<dbReference type="GO" id="GO:0005654">
    <property type="term" value="C:nucleoplasm"/>
    <property type="evidence" value="ECO:0007669"/>
    <property type="project" value="TreeGrafter"/>
</dbReference>
<feature type="compositionally biased region" description="Low complexity" evidence="4">
    <location>
        <begin position="734"/>
        <end position="770"/>
    </location>
</feature>
<feature type="domain" description="Serine/threonine-protein phosphatase 4 regulatory subunit 3-like central" evidence="5">
    <location>
        <begin position="144"/>
        <end position="635"/>
    </location>
</feature>
<feature type="region of interest" description="Disordered" evidence="4">
    <location>
        <begin position="672"/>
        <end position="699"/>
    </location>
</feature>
<name>A0A4Y7N136_9CRUS</name>
<dbReference type="AlphaFoldDB" id="A0A4Y7N136"/>
<dbReference type="GO" id="GO:0030289">
    <property type="term" value="C:protein phosphatase 4 complex"/>
    <property type="evidence" value="ECO:0007669"/>
    <property type="project" value="TreeGrafter"/>
</dbReference>
<evidence type="ECO:0000313" key="7">
    <source>
        <dbReference type="EMBL" id="SVE86602.1"/>
    </source>
</evidence>
<evidence type="ECO:0000259" key="6">
    <source>
        <dbReference type="Pfam" id="PF22972"/>
    </source>
</evidence>
<evidence type="ECO:0000256" key="4">
    <source>
        <dbReference type="SAM" id="MobiDB-lite"/>
    </source>
</evidence>
<dbReference type="InterPro" id="IPR016024">
    <property type="entry name" value="ARM-type_fold"/>
</dbReference>
<dbReference type="InterPro" id="IPR006887">
    <property type="entry name" value="P4R3-like_central_dom"/>
</dbReference>
<reference evidence="7" key="1">
    <citation type="submission" date="2018-08" db="EMBL/GenBank/DDBJ databases">
        <authorList>
            <person name="Cornetti L."/>
        </authorList>
    </citation>
    <scope>NUCLEOTIDE SEQUENCE</scope>
    <source>
        <strain evidence="7">IL-KYN-4</strain>
    </source>
</reference>
<keyword evidence="3" id="KW-0539">Nucleus</keyword>
<dbReference type="FunFam" id="2.30.29.30:FF:000051">
    <property type="entry name" value="Serine/threonine-protein phosphatase 4 regulatory subunit 3B"/>
    <property type="match status" value="1"/>
</dbReference>
<gene>
    <name evidence="7" type="primary">EOG090X01QS</name>
</gene>
<feature type="compositionally biased region" description="Acidic residues" evidence="4">
    <location>
        <begin position="778"/>
        <end position="788"/>
    </location>
</feature>
<evidence type="ECO:0000256" key="1">
    <source>
        <dbReference type="ARBA" id="ARBA00004123"/>
    </source>
</evidence>
<dbReference type="SUPFAM" id="SSF48371">
    <property type="entry name" value="ARM repeat"/>
    <property type="match status" value="1"/>
</dbReference>
<organism evidence="7">
    <name type="scientific">Daphnia similis</name>
    <dbReference type="NCBI Taxonomy" id="35528"/>
    <lineage>
        <taxon>Eukaryota</taxon>
        <taxon>Metazoa</taxon>
        <taxon>Ecdysozoa</taxon>
        <taxon>Arthropoda</taxon>
        <taxon>Crustacea</taxon>
        <taxon>Branchiopoda</taxon>
        <taxon>Diplostraca</taxon>
        <taxon>Cladocera</taxon>
        <taxon>Anomopoda</taxon>
        <taxon>Daphniidae</taxon>
        <taxon>Daphnia</taxon>
        <taxon>Daphnia similis group</taxon>
    </lineage>
</organism>
<dbReference type="InterPro" id="IPR011993">
    <property type="entry name" value="PH-like_dom_sf"/>
</dbReference>
<feature type="domain" description="PP4R3 EVH1-like" evidence="6">
    <location>
        <begin position="5"/>
        <end position="101"/>
    </location>
</feature>